<feature type="coiled-coil region" evidence="1">
    <location>
        <begin position="28"/>
        <end position="119"/>
    </location>
</feature>
<sequence>MAEVNERTDQFQDYQTKLSELLSMNPFIKELEEQTKTIEHLRQRIDQLESSKVNQSLHSNYQDSINNHDSTNNLQDEVKSLHKRVFELETDFLIKNKECQAQKKEIELLRKENDEIKQHVSIILEMVSNQKPSSKEFVKQTIKEFDEKESQSNKQTSSDLEDTDDEDYIKSSRLPLKSRRNVVTRDTQIPKTSYYSDQAKNISVPTKSNPLSPTSPTLISRTERRFENLLPERQNPGFYNNSQYIPGQIHKRSKSESRSSQSQPVQINTPISPKRPQNYSKLTSSNGSSTSSHSGSDFMKSNNNYLSDYDSEDHEYVGEQNIMEYKSNIDQSKEESSASH</sequence>
<name>A0A9N9CH41_9GLOM</name>
<feature type="compositionally biased region" description="Low complexity" evidence="2">
    <location>
        <begin position="280"/>
        <end position="296"/>
    </location>
</feature>
<feature type="compositionally biased region" description="Polar residues" evidence="2">
    <location>
        <begin position="264"/>
        <end position="279"/>
    </location>
</feature>
<feature type="compositionally biased region" description="Polar residues" evidence="2">
    <location>
        <begin position="184"/>
        <end position="220"/>
    </location>
</feature>
<comment type="caution">
    <text evidence="3">The sequence shown here is derived from an EMBL/GenBank/DDBJ whole genome shotgun (WGS) entry which is preliminary data.</text>
</comment>
<evidence type="ECO:0000256" key="2">
    <source>
        <dbReference type="SAM" id="MobiDB-lite"/>
    </source>
</evidence>
<feature type="non-terminal residue" evidence="3">
    <location>
        <position position="340"/>
    </location>
</feature>
<proteinExistence type="predicted"/>
<keyword evidence="4" id="KW-1185">Reference proteome</keyword>
<evidence type="ECO:0000313" key="4">
    <source>
        <dbReference type="Proteomes" id="UP000789396"/>
    </source>
</evidence>
<protein>
    <submittedName>
        <fullName evidence="3">15316_t:CDS:1</fullName>
    </submittedName>
</protein>
<organism evidence="3 4">
    <name type="scientific">Racocetra fulgida</name>
    <dbReference type="NCBI Taxonomy" id="60492"/>
    <lineage>
        <taxon>Eukaryota</taxon>
        <taxon>Fungi</taxon>
        <taxon>Fungi incertae sedis</taxon>
        <taxon>Mucoromycota</taxon>
        <taxon>Glomeromycotina</taxon>
        <taxon>Glomeromycetes</taxon>
        <taxon>Diversisporales</taxon>
        <taxon>Gigasporaceae</taxon>
        <taxon>Racocetra</taxon>
    </lineage>
</organism>
<evidence type="ECO:0000256" key="1">
    <source>
        <dbReference type="SAM" id="Coils"/>
    </source>
</evidence>
<gene>
    <name evidence="3" type="ORF">RFULGI_LOCUS6615</name>
</gene>
<accession>A0A9N9CH41</accession>
<reference evidence="3" key="1">
    <citation type="submission" date="2021-06" db="EMBL/GenBank/DDBJ databases">
        <authorList>
            <person name="Kallberg Y."/>
            <person name="Tangrot J."/>
            <person name="Rosling A."/>
        </authorList>
    </citation>
    <scope>NUCLEOTIDE SEQUENCE</scope>
    <source>
        <strain evidence="3">IN212</strain>
    </source>
</reference>
<dbReference type="AlphaFoldDB" id="A0A9N9CH41"/>
<feature type="region of interest" description="Disordered" evidence="2">
    <location>
        <begin position="144"/>
        <end position="340"/>
    </location>
</feature>
<feature type="compositionally biased region" description="Basic and acidic residues" evidence="2">
    <location>
        <begin position="331"/>
        <end position="340"/>
    </location>
</feature>
<evidence type="ECO:0000313" key="3">
    <source>
        <dbReference type="EMBL" id="CAG8601332.1"/>
    </source>
</evidence>
<dbReference type="EMBL" id="CAJVPZ010008742">
    <property type="protein sequence ID" value="CAG8601332.1"/>
    <property type="molecule type" value="Genomic_DNA"/>
</dbReference>
<dbReference type="OrthoDB" id="2409647at2759"/>
<dbReference type="Proteomes" id="UP000789396">
    <property type="component" value="Unassembled WGS sequence"/>
</dbReference>
<keyword evidence="1" id="KW-0175">Coiled coil</keyword>